<dbReference type="RefSeq" id="WP_344814282.1">
    <property type="nucleotide sequence ID" value="NZ_BAAAYX010000020.1"/>
</dbReference>
<proteinExistence type="predicted"/>
<protein>
    <recommendedName>
        <fullName evidence="4">Integral membrane protein</fullName>
    </recommendedName>
</protein>
<keyword evidence="1" id="KW-1133">Transmembrane helix</keyword>
<keyword evidence="3" id="KW-1185">Reference proteome</keyword>
<gene>
    <name evidence="2" type="ORF">GCM10022204_40640</name>
</gene>
<organism evidence="2 3">
    <name type="scientific">Microlunatus aurantiacus</name>
    <dbReference type="NCBI Taxonomy" id="446786"/>
    <lineage>
        <taxon>Bacteria</taxon>
        <taxon>Bacillati</taxon>
        <taxon>Actinomycetota</taxon>
        <taxon>Actinomycetes</taxon>
        <taxon>Propionibacteriales</taxon>
        <taxon>Propionibacteriaceae</taxon>
        <taxon>Microlunatus</taxon>
    </lineage>
</organism>
<dbReference type="Proteomes" id="UP001500051">
    <property type="component" value="Unassembled WGS sequence"/>
</dbReference>
<accession>A0ABP7EB59</accession>
<feature type="transmembrane region" description="Helical" evidence="1">
    <location>
        <begin position="99"/>
        <end position="121"/>
    </location>
</feature>
<feature type="transmembrane region" description="Helical" evidence="1">
    <location>
        <begin position="75"/>
        <end position="93"/>
    </location>
</feature>
<comment type="caution">
    <text evidence="2">The sequence shown here is derived from an EMBL/GenBank/DDBJ whole genome shotgun (WGS) entry which is preliminary data.</text>
</comment>
<dbReference type="EMBL" id="BAAAYX010000020">
    <property type="protein sequence ID" value="GAA3716716.1"/>
    <property type="molecule type" value="Genomic_DNA"/>
</dbReference>
<keyword evidence="1" id="KW-0472">Membrane</keyword>
<sequence>MVTSPPRPRLLVALQTEATVLMSLAIGQAGLAAGFLGGQGGLRPVHGVNAYALLAVTVAIILTAVAHRRSGGPRWPVLAGAILLVVETLQLTLARFDVVGLHIFCGVLFVVLATLLTSYLFRPGNVSSTARPAVRG</sequence>
<reference evidence="3" key="1">
    <citation type="journal article" date="2019" name="Int. J. Syst. Evol. Microbiol.">
        <title>The Global Catalogue of Microorganisms (GCM) 10K type strain sequencing project: providing services to taxonomists for standard genome sequencing and annotation.</title>
        <authorList>
            <consortium name="The Broad Institute Genomics Platform"/>
            <consortium name="The Broad Institute Genome Sequencing Center for Infectious Disease"/>
            <person name="Wu L."/>
            <person name="Ma J."/>
        </authorList>
    </citation>
    <scope>NUCLEOTIDE SEQUENCE [LARGE SCALE GENOMIC DNA]</scope>
    <source>
        <strain evidence="3">JCM 16548</strain>
    </source>
</reference>
<evidence type="ECO:0008006" key="4">
    <source>
        <dbReference type="Google" id="ProtNLM"/>
    </source>
</evidence>
<evidence type="ECO:0000313" key="3">
    <source>
        <dbReference type="Proteomes" id="UP001500051"/>
    </source>
</evidence>
<feature type="transmembrane region" description="Helical" evidence="1">
    <location>
        <begin position="48"/>
        <end position="66"/>
    </location>
</feature>
<evidence type="ECO:0000256" key="1">
    <source>
        <dbReference type="SAM" id="Phobius"/>
    </source>
</evidence>
<evidence type="ECO:0000313" key="2">
    <source>
        <dbReference type="EMBL" id="GAA3716716.1"/>
    </source>
</evidence>
<keyword evidence="1" id="KW-0812">Transmembrane</keyword>
<name>A0ABP7EB59_9ACTN</name>